<organism evidence="1 2">
    <name type="scientific">Lysinibacillus piscis</name>
    <dbReference type="NCBI Taxonomy" id="2518931"/>
    <lineage>
        <taxon>Bacteria</taxon>
        <taxon>Bacillati</taxon>
        <taxon>Bacillota</taxon>
        <taxon>Bacilli</taxon>
        <taxon>Bacillales</taxon>
        <taxon>Bacillaceae</taxon>
        <taxon>Lysinibacillus</taxon>
    </lineage>
</organism>
<evidence type="ECO:0000313" key="2">
    <source>
        <dbReference type="Proteomes" id="UP001065593"/>
    </source>
</evidence>
<gene>
    <name evidence="1" type="ORF">LYSBPC_06060</name>
</gene>
<protein>
    <submittedName>
        <fullName evidence="1">Uncharacterized protein</fullName>
    </submittedName>
</protein>
<reference evidence="1" key="1">
    <citation type="submission" date="2022-08" db="EMBL/GenBank/DDBJ databases">
        <title>Draft genome sequence of Lysinibacillus sp. strain KH24.</title>
        <authorList>
            <person name="Kanbe H."/>
            <person name="Itoh H."/>
        </authorList>
    </citation>
    <scope>NUCLEOTIDE SEQUENCE</scope>
    <source>
        <strain evidence="1">KH24</strain>
    </source>
</reference>
<name>A0ABQ5NGR7_9BACI</name>
<dbReference type="EMBL" id="BRZA01000001">
    <property type="protein sequence ID" value="GLC87479.1"/>
    <property type="molecule type" value="Genomic_DNA"/>
</dbReference>
<keyword evidence="2" id="KW-1185">Reference proteome</keyword>
<comment type="caution">
    <text evidence="1">The sequence shown here is derived from an EMBL/GenBank/DDBJ whole genome shotgun (WGS) entry which is preliminary data.</text>
</comment>
<accession>A0ABQ5NGR7</accession>
<proteinExistence type="predicted"/>
<dbReference type="RefSeq" id="WP_264987199.1">
    <property type="nucleotide sequence ID" value="NZ_BRZA01000001.1"/>
</dbReference>
<sequence>MDRVGNRIFYNKSTGNIIFQTGEAEGNVVPHDDTIEITYLDIPFGTMDYVKSYVSKIDENGNPVVKNYDIPETAEQRRIRELEDALLLATENEVGGIL</sequence>
<dbReference type="Proteomes" id="UP001065593">
    <property type="component" value="Unassembled WGS sequence"/>
</dbReference>
<evidence type="ECO:0000313" key="1">
    <source>
        <dbReference type="EMBL" id="GLC87479.1"/>
    </source>
</evidence>